<dbReference type="InterPro" id="IPR024747">
    <property type="entry name" value="Pyridox_Oxase-rel"/>
</dbReference>
<dbReference type="Gene3D" id="2.30.110.10">
    <property type="entry name" value="Electron Transport, Fmn-binding Protein, Chain A"/>
    <property type="match status" value="1"/>
</dbReference>
<evidence type="ECO:0000313" key="1">
    <source>
        <dbReference type="EMBL" id="TWH75811.1"/>
    </source>
</evidence>
<dbReference type="PANTHER" id="PTHR34071:SF2">
    <property type="entry name" value="FLAVIN-NUCLEOTIDE-BINDING PROTEIN"/>
    <property type="match status" value="1"/>
</dbReference>
<keyword evidence="2" id="KW-1185">Reference proteome</keyword>
<proteinExistence type="predicted"/>
<sequence length="223" mass="25528">MTDQTDEEYREAPSDRTHVKRYHWLARYDQETVKAILDATPLAHVGCMMNGVPFVTPTFFWREGDRVYWHGSSAGRMFHALEHQDICFTVSMLDGLVIARSAYNFNCNFRSVMLLGRAELIKDEDEKAEKLRNFVNGLIPGEWERLRPVYPKEIKATAIASMSIAEASCKVRTGPPIDDDEDYTHPSWAGVIPIRYQVLPPEPDPRNLPDVSMPEDVLKFRLG</sequence>
<dbReference type="EMBL" id="VLKG01000004">
    <property type="protein sequence ID" value="TWH75811.1"/>
    <property type="molecule type" value="Genomic_DNA"/>
</dbReference>
<accession>A0A562IXN1</accession>
<dbReference type="OrthoDB" id="116031at2"/>
<dbReference type="InterPro" id="IPR012349">
    <property type="entry name" value="Split_barrel_FMN-bd"/>
</dbReference>
<dbReference type="SUPFAM" id="SSF50475">
    <property type="entry name" value="FMN-binding split barrel"/>
    <property type="match status" value="1"/>
</dbReference>
<dbReference type="Pfam" id="PF12900">
    <property type="entry name" value="Pyridox_ox_2"/>
    <property type="match status" value="1"/>
</dbReference>
<gene>
    <name evidence="1" type="ORF">LX59_01321</name>
</gene>
<dbReference type="RefSeq" id="WP_144571046.1">
    <property type="nucleotide sequence ID" value="NZ_VLKG01000004.1"/>
</dbReference>
<reference evidence="1 2" key="1">
    <citation type="submission" date="2019-07" db="EMBL/GenBank/DDBJ databases">
        <title>Genomic Encyclopedia of Type Strains, Phase I: the one thousand microbial genomes (KMG-I) project.</title>
        <authorList>
            <person name="Kyrpides N."/>
        </authorList>
    </citation>
    <scope>NUCLEOTIDE SEQUENCE [LARGE SCALE GENOMIC DNA]</scope>
    <source>
        <strain evidence="1 2">DSM 375</strain>
    </source>
</reference>
<dbReference type="Proteomes" id="UP000319627">
    <property type="component" value="Unassembled WGS sequence"/>
</dbReference>
<comment type="caution">
    <text evidence="1">The sequence shown here is derived from an EMBL/GenBank/DDBJ whole genome shotgun (WGS) entry which is preliminary data.</text>
</comment>
<name>A0A562IXN1_9GAMM</name>
<organism evidence="1 2">
    <name type="scientific">Azomonas agilis</name>
    <dbReference type="NCBI Taxonomy" id="116849"/>
    <lineage>
        <taxon>Bacteria</taxon>
        <taxon>Pseudomonadati</taxon>
        <taxon>Pseudomonadota</taxon>
        <taxon>Gammaproteobacteria</taxon>
        <taxon>Pseudomonadales</taxon>
        <taxon>Pseudomonadaceae</taxon>
        <taxon>Azomonas</taxon>
    </lineage>
</organism>
<dbReference type="AlphaFoldDB" id="A0A562IXN1"/>
<protein>
    <recommendedName>
        <fullName evidence="3">Nitroimidazol reductase NimA-like FMN-containing flavoprotein (Pyridoxamine 5'-phosphate oxidase superfamily)</fullName>
    </recommendedName>
</protein>
<evidence type="ECO:0000313" key="2">
    <source>
        <dbReference type="Proteomes" id="UP000319627"/>
    </source>
</evidence>
<evidence type="ECO:0008006" key="3">
    <source>
        <dbReference type="Google" id="ProtNLM"/>
    </source>
</evidence>
<dbReference type="PANTHER" id="PTHR34071">
    <property type="entry name" value="5-NITROIMIDAZOLE ANTIBIOTICS RESISTANCE PROTEIN, NIMA-FAMILY-RELATED PROTEIN-RELATED"/>
    <property type="match status" value="1"/>
</dbReference>